<dbReference type="InterPro" id="IPR020449">
    <property type="entry name" value="Tscrpt_reg_AraC-type_HTH"/>
</dbReference>
<evidence type="ECO:0000256" key="2">
    <source>
        <dbReference type="ARBA" id="ARBA00023125"/>
    </source>
</evidence>
<evidence type="ECO:0000256" key="1">
    <source>
        <dbReference type="ARBA" id="ARBA00023015"/>
    </source>
</evidence>
<evidence type="ECO:0000256" key="3">
    <source>
        <dbReference type="ARBA" id="ARBA00023163"/>
    </source>
</evidence>
<dbReference type="PROSITE" id="PS01124">
    <property type="entry name" value="HTH_ARAC_FAMILY_2"/>
    <property type="match status" value="1"/>
</dbReference>
<dbReference type="EMBL" id="JWIC01000007">
    <property type="protein sequence ID" value="KID56186.1"/>
    <property type="molecule type" value="Genomic_DNA"/>
</dbReference>
<gene>
    <name evidence="5" type="ORF">JF50_18085</name>
</gene>
<evidence type="ECO:0000313" key="6">
    <source>
        <dbReference type="Proteomes" id="UP000031327"/>
    </source>
</evidence>
<dbReference type="InterPro" id="IPR014710">
    <property type="entry name" value="RmlC-like_jellyroll"/>
</dbReference>
<protein>
    <recommendedName>
        <fullName evidence="4">HTH araC/xylS-type domain-containing protein</fullName>
    </recommendedName>
</protein>
<dbReference type="InterPro" id="IPR037923">
    <property type="entry name" value="HTH-like"/>
</dbReference>
<dbReference type="Gene3D" id="2.60.120.10">
    <property type="entry name" value="Jelly Rolls"/>
    <property type="match status" value="1"/>
</dbReference>
<keyword evidence="1" id="KW-0805">Transcription regulation</keyword>
<dbReference type="SMART" id="SM00342">
    <property type="entry name" value="HTH_ARAC"/>
    <property type="match status" value="1"/>
</dbReference>
<keyword evidence="3" id="KW-0804">Transcription</keyword>
<dbReference type="PRINTS" id="PR00032">
    <property type="entry name" value="HTHARAC"/>
</dbReference>
<evidence type="ECO:0000313" key="5">
    <source>
        <dbReference type="EMBL" id="KID56186.1"/>
    </source>
</evidence>
<accession>A0A0C1Q6D9</accession>
<dbReference type="SUPFAM" id="SSF51215">
    <property type="entry name" value="Regulatory protein AraC"/>
    <property type="match status" value="1"/>
</dbReference>
<organism evidence="5 6">
    <name type="scientific">Pseudoalteromonas luteoviolacea</name>
    <dbReference type="NCBI Taxonomy" id="43657"/>
    <lineage>
        <taxon>Bacteria</taxon>
        <taxon>Pseudomonadati</taxon>
        <taxon>Pseudomonadota</taxon>
        <taxon>Gammaproteobacteria</taxon>
        <taxon>Alteromonadales</taxon>
        <taxon>Pseudoalteromonadaceae</taxon>
        <taxon>Pseudoalteromonas</taxon>
    </lineage>
</organism>
<dbReference type="PROSITE" id="PS00041">
    <property type="entry name" value="HTH_ARAC_FAMILY_1"/>
    <property type="match status" value="1"/>
</dbReference>
<dbReference type="InterPro" id="IPR009057">
    <property type="entry name" value="Homeodomain-like_sf"/>
</dbReference>
<feature type="domain" description="HTH araC/xylS-type" evidence="4">
    <location>
        <begin position="157"/>
        <end position="255"/>
    </location>
</feature>
<dbReference type="PANTHER" id="PTHR43280:SF27">
    <property type="entry name" value="TRANSCRIPTIONAL REGULATOR MTLR"/>
    <property type="match status" value="1"/>
</dbReference>
<dbReference type="Gene3D" id="1.10.10.60">
    <property type="entry name" value="Homeodomain-like"/>
    <property type="match status" value="2"/>
</dbReference>
<dbReference type="AlphaFoldDB" id="A0A0C1Q6D9"/>
<dbReference type="InterPro" id="IPR018062">
    <property type="entry name" value="HTH_AraC-typ_CS"/>
</dbReference>
<keyword evidence="2" id="KW-0238">DNA-binding</keyword>
<dbReference type="GO" id="GO:0003700">
    <property type="term" value="F:DNA-binding transcription factor activity"/>
    <property type="evidence" value="ECO:0007669"/>
    <property type="project" value="InterPro"/>
</dbReference>
<comment type="caution">
    <text evidence="5">The sequence shown here is derived from an EMBL/GenBank/DDBJ whole genome shotgun (WGS) entry which is preliminary data.</text>
</comment>
<evidence type="ECO:0000259" key="4">
    <source>
        <dbReference type="PROSITE" id="PS01124"/>
    </source>
</evidence>
<dbReference type="GO" id="GO:0043565">
    <property type="term" value="F:sequence-specific DNA binding"/>
    <property type="evidence" value="ECO:0007669"/>
    <property type="project" value="InterPro"/>
</dbReference>
<dbReference type="Proteomes" id="UP000031327">
    <property type="component" value="Unassembled WGS sequence"/>
</dbReference>
<reference evidence="5 6" key="1">
    <citation type="submission" date="2014-12" db="EMBL/GenBank/DDBJ databases">
        <title>Draft Genome Sequence of Pseudoalteromonas luteoviolacea HI1.</title>
        <authorList>
            <person name="Asahina A.Y."/>
            <person name="Hadfield M.G."/>
        </authorList>
    </citation>
    <scope>NUCLEOTIDE SEQUENCE [LARGE SCALE GENOMIC DNA]</scope>
    <source>
        <strain evidence="5 6">HI1</strain>
    </source>
</reference>
<dbReference type="OrthoDB" id="6146868at2"/>
<sequence length="267" mass="30471">MKHIKQSPLLFEWHQHDCYELILTLGATGKRFIADDVHVFEAVDLALILPGEPHTWDNQDQQALVGDVVVVLWPKDLFAVNINEFEALQTWLNGLEYGCVFSLESALKVKDLLLEMADAPALKKLTLLSEVLSFLMTAQIEKEMPINVSSRHRARVATILEALNKDLTCFPRLSDLAVQANLSTSTLKRVFKDDLGMSYSQYCEQLRLKRARHLLATTALPIGVVAQQCGFNSSAYFNQFYKKHENMTPSRFRKQFAWRKRAMSVKK</sequence>
<dbReference type="InterPro" id="IPR018060">
    <property type="entry name" value="HTH_AraC"/>
</dbReference>
<dbReference type="PANTHER" id="PTHR43280">
    <property type="entry name" value="ARAC-FAMILY TRANSCRIPTIONAL REGULATOR"/>
    <property type="match status" value="1"/>
</dbReference>
<name>A0A0C1Q6D9_9GAMM</name>
<dbReference type="Pfam" id="PF12833">
    <property type="entry name" value="HTH_18"/>
    <property type="match status" value="1"/>
</dbReference>
<proteinExistence type="predicted"/>
<dbReference type="RefSeq" id="WP_039610760.1">
    <property type="nucleotide sequence ID" value="NZ_JWIC01000007.1"/>
</dbReference>
<dbReference type="SUPFAM" id="SSF46689">
    <property type="entry name" value="Homeodomain-like"/>
    <property type="match status" value="2"/>
</dbReference>